<dbReference type="eggNOG" id="KOG1178">
    <property type="taxonomic scope" value="Eukaryota"/>
</dbReference>
<dbReference type="STRING" id="1220926.S2JPY4"/>
<protein>
    <recommendedName>
        <fullName evidence="3">Carrier domain-containing protein</fullName>
    </recommendedName>
</protein>
<dbReference type="SMART" id="SM00823">
    <property type="entry name" value="PKS_PP"/>
    <property type="match status" value="1"/>
</dbReference>
<dbReference type="InParanoid" id="S2JPY4"/>
<dbReference type="GO" id="GO:0031177">
    <property type="term" value="F:phosphopantetheine binding"/>
    <property type="evidence" value="ECO:0007669"/>
    <property type="project" value="InterPro"/>
</dbReference>
<dbReference type="Pfam" id="PF00501">
    <property type="entry name" value="AMP-binding"/>
    <property type="match status" value="1"/>
</dbReference>
<dbReference type="Pfam" id="PF07993">
    <property type="entry name" value="NAD_binding_4"/>
    <property type="match status" value="1"/>
</dbReference>
<sequence>MSSETSSFQKLPIKYKKSFALINVFEDQVKKYADKVYARYYGRLQNGDLGYKTMTYADVDRIATNLACEWSGKVKGYNVVAFIADQSVQYFLCVLACLKLRATFLALSPRNSEAAVVNLLNKTDCRFIFSTPKYAALAQGAAAQVDGTVCQVLPSFDLAGRLKQPLNPKALQILDKKFSKKDIEKTCAIIHSSGSTAFPKPIRLSNRYLICGIQSIPGHAYSQDPSVAPSFGDAQLCCLPIFHMSGFMGSFNMSLVGGSNIYLPKFPPSAREVLMALQVNNGTHMLAPPLIVDQLIPSLNEPKDYAPLQKMKYICIIGAALDEKTGDYFHANNINVCNVYGMTEITFLLGSDMRKTKSHKWNILSPMKVAMPYIRWEPVENEPNQYSLIVKGNCPALATGISNRPDGDYDTSDLFMETTKGSNQWRYLGRKDDTLAMKNGEKTNPVPMESALRATPIVKLCTIIGEGRECTAALIELDTAHAFGCTPQQMIDQVDAAVVKANANAPTHSHLLSQMVYILPFDCHLPHTDKGTVPRKKVIQMYKQVIDKLYDDFINGPTVPAACKVEKSASSWTADEVDSFLIQAVAAVLSMSDTNALSKHLTSSLFDLGLNSLLSIQLRNRIAQSFENIPQNFLFEHPIIESMRNALIVGSKETQEDMDAKHYAETEEILQKYIRKAKSDFAVAKTNYPKGGQQVVLLTGATGAVGSFILRDLLQSDKVKKVYCLVRGRKGTDLMGRLRAAFNDRSLDASLLQPGRVEALPMNLDDAYLGFSRELYTRLRQEVTVVQACAWLLDFNQPVTHYEKNCIVGFYNLIKFAYKKKNPMHFHLVSSITATAKYGDVIPEVPMACDPTVAASFGYAHSKYICEHLMTYLSQGKNFPCYIERLGQVCGDTVNGAWNTSEQFPTMIVSGGMLLKSMPMLTSRIDWLPLNFAASAITKIMIDTAADKANAPKAVFHIVNPNEVMWTDVLAAMKQCGMKFDVVPIEEWVQALSKRQDVPAYKLLSFYENSFKDLANSPHWNTEKTIQAVPHLGKAPSFNADLLEKYISYWRKEGFCNQ</sequence>
<dbReference type="Proteomes" id="UP000014254">
    <property type="component" value="Unassembled WGS sequence"/>
</dbReference>
<dbReference type="InterPro" id="IPR000873">
    <property type="entry name" value="AMP-dep_synth/lig_dom"/>
</dbReference>
<dbReference type="InterPro" id="IPR006162">
    <property type="entry name" value="Ppantetheine_attach_site"/>
</dbReference>
<evidence type="ECO:0000313" key="4">
    <source>
        <dbReference type="EMBL" id="EPB84678.1"/>
    </source>
</evidence>
<dbReference type="PROSITE" id="PS00012">
    <property type="entry name" value="PHOSPHOPANTETHEINE"/>
    <property type="match status" value="1"/>
</dbReference>
<dbReference type="InterPro" id="IPR009081">
    <property type="entry name" value="PP-bd_ACP"/>
</dbReference>
<evidence type="ECO:0000256" key="1">
    <source>
        <dbReference type="ARBA" id="ARBA00022450"/>
    </source>
</evidence>
<dbReference type="PROSITE" id="PS50075">
    <property type="entry name" value="CARRIER"/>
    <property type="match status" value="1"/>
</dbReference>
<dbReference type="Gene3D" id="3.40.50.720">
    <property type="entry name" value="NAD(P)-binding Rossmann-like Domain"/>
    <property type="match status" value="1"/>
</dbReference>
<dbReference type="eggNOG" id="KOG1176">
    <property type="taxonomic scope" value="Eukaryota"/>
</dbReference>
<proteinExistence type="predicted"/>
<evidence type="ECO:0000256" key="2">
    <source>
        <dbReference type="ARBA" id="ARBA00022553"/>
    </source>
</evidence>
<accession>S2JPY4</accession>
<dbReference type="InterPro" id="IPR013120">
    <property type="entry name" value="FAR_NAD-bd"/>
</dbReference>
<organism evidence="4 5">
    <name type="scientific">Mucor circinelloides f. circinelloides (strain 1006PhL)</name>
    <name type="common">Mucormycosis agent</name>
    <name type="synonym">Calyptromyces circinelloides</name>
    <dbReference type="NCBI Taxonomy" id="1220926"/>
    <lineage>
        <taxon>Eukaryota</taxon>
        <taxon>Fungi</taxon>
        <taxon>Fungi incertae sedis</taxon>
        <taxon>Mucoromycota</taxon>
        <taxon>Mucoromycotina</taxon>
        <taxon>Mucoromycetes</taxon>
        <taxon>Mucorales</taxon>
        <taxon>Mucorineae</taxon>
        <taxon>Mucoraceae</taxon>
        <taxon>Mucor</taxon>
    </lineage>
</organism>
<reference evidence="5" key="1">
    <citation type="submission" date="2013-05" db="EMBL/GenBank/DDBJ databases">
        <title>The Genome sequence of Mucor circinelloides f. circinelloides 1006PhL.</title>
        <authorList>
            <consortium name="The Broad Institute Genomics Platform"/>
            <person name="Cuomo C."/>
            <person name="Earl A."/>
            <person name="Findley K."/>
            <person name="Lee S.C."/>
            <person name="Walker B."/>
            <person name="Young S."/>
            <person name="Zeng Q."/>
            <person name="Gargeya S."/>
            <person name="Fitzgerald M."/>
            <person name="Haas B."/>
            <person name="Abouelleil A."/>
            <person name="Allen A.W."/>
            <person name="Alvarado L."/>
            <person name="Arachchi H.M."/>
            <person name="Berlin A.M."/>
            <person name="Chapman S.B."/>
            <person name="Gainer-Dewar J."/>
            <person name="Goldberg J."/>
            <person name="Griggs A."/>
            <person name="Gujja S."/>
            <person name="Hansen M."/>
            <person name="Howarth C."/>
            <person name="Imamovic A."/>
            <person name="Ireland A."/>
            <person name="Larimer J."/>
            <person name="McCowan C."/>
            <person name="Murphy C."/>
            <person name="Pearson M."/>
            <person name="Poon T.W."/>
            <person name="Priest M."/>
            <person name="Roberts A."/>
            <person name="Saif S."/>
            <person name="Shea T."/>
            <person name="Sisk P."/>
            <person name="Sykes S."/>
            <person name="Wortman J."/>
            <person name="Nusbaum C."/>
            <person name="Birren B."/>
        </authorList>
    </citation>
    <scope>NUCLEOTIDE SEQUENCE [LARGE SCALE GENOMIC DNA]</scope>
    <source>
        <strain evidence="5">1006PhL</strain>
    </source>
</reference>
<gene>
    <name evidence="4" type="ORF">HMPREF1544_08551</name>
</gene>
<dbReference type="Gene3D" id="3.40.50.12780">
    <property type="entry name" value="N-terminal domain of ligase-like"/>
    <property type="match status" value="1"/>
</dbReference>
<dbReference type="SUPFAM" id="SSF51735">
    <property type="entry name" value="NAD(P)-binding Rossmann-fold domains"/>
    <property type="match status" value="1"/>
</dbReference>
<dbReference type="PANTHER" id="PTHR44845">
    <property type="entry name" value="CARRIER DOMAIN-CONTAINING PROTEIN"/>
    <property type="match status" value="1"/>
</dbReference>
<dbReference type="OrthoDB" id="429813at2759"/>
<dbReference type="InterPro" id="IPR042099">
    <property type="entry name" value="ANL_N_sf"/>
</dbReference>
<dbReference type="InterPro" id="IPR036291">
    <property type="entry name" value="NAD(P)-bd_dom_sf"/>
</dbReference>
<dbReference type="InterPro" id="IPR036736">
    <property type="entry name" value="ACP-like_sf"/>
</dbReference>
<dbReference type="EMBL" id="KE124032">
    <property type="protein sequence ID" value="EPB84678.1"/>
    <property type="molecule type" value="Genomic_DNA"/>
</dbReference>
<dbReference type="Pfam" id="PF00550">
    <property type="entry name" value="PP-binding"/>
    <property type="match status" value="1"/>
</dbReference>
<keyword evidence="2" id="KW-0597">Phosphoprotein</keyword>
<dbReference type="PANTHER" id="PTHR44845:SF6">
    <property type="entry name" value="BETA-ALANINE-ACTIVATING ENZYME"/>
    <property type="match status" value="1"/>
</dbReference>
<dbReference type="Pfam" id="PF23562">
    <property type="entry name" value="AMP-binding_C_3"/>
    <property type="match status" value="1"/>
</dbReference>
<dbReference type="AlphaFoldDB" id="S2JPY4"/>
<feature type="domain" description="Carrier" evidence="3">
    <location>
        <begin position="575"/>
        <end position="651"/>
    </location>
</feature>
<keyword evidence="1" id="KW-0596">Phosphopantetheine</keyword>
<evidence type="ECO:0000259" key="3">
    <source>
        <dbReference type="PROSITE" id="PS50075"/>
    </source>
</evidence>
<evidence type="ECO:0000313" key="5">
    <source>
        <dbReference type="Proteomes" id="UP000014254"/>
    </source>
</evidence>
<keyword evidence="5" id="KW-1185">Reference proteome</keyword>
<name>S2JPY4_MUCC1</name>
<dbReference type="SUPFAM" id="SSF47336">
    <property type="entry name" value="ACP-like"/>
    <property type="match status" value="1"/>
</dbReference>
<dbReference type="VEuPathDB" id="FungiDB:HMPREF1544_08551"/>
<dbReference type="InterPro" id="IPR020806">
    <property type="entry name" value="PKS_PP-bd"/>
</dbReference>
<dbReference type="SUPFAM" id="SSF56801">
    <property type="entry name" value="Acetyl-CoA synthetase-like"/>
    <property type="match status" value="1"/>
</dbReference>
<dbReference type="OMA" id="ANTFECV"/>
<dbReference type="Gene3D" id="1.10.1200.10">
    <property type="entry name" value="ACP-like"/>
    <property type="match status" value="1"/>
</dbReference>